<dbReference type="NCBIfam" id="NF041874">
    <property type="entry name" value="EPS_EpsC"/>
    <property type="match status" value="1"/>
</dbReference>
<reference evidence="11" key="1">
    <citation type="submission" date="2018-12" db="EMBL/GenBank/DDBJ databases">
        <title>Three Rhizobium rhizogenes strains isolated from the same crown gall tumor carry diverse plasmids.</title>
        <authorList>
            <person name="Pulawska J."/>
            <person name="Kuzmanovic N."/>
        </authorList>
    </citation>
    <scope>NUCLEOTIDE SEQUENCE</scope>
    <source>
        <strain evidence="11">C5.7</strain>
        <strain evidence="12">Colt5.8</strain>
        <plasmid evidence="11">pC5.7c</plasmid>
        <plasmid evidence="12">pColt5.8a</plasmid>
    </source>
</reference>
<dbReference type="GO" id="GO:0005737">
    <property type="term" value="C:cytoplasm"/>
    <property type="evidence" value="ECO:0007669"/>
    <property type="project" value="InterPro"/>
</dbReference>
<dbReference type="EMBL" id="MK318969">
    <property type="protein sequence ID" value="QCL09425.1"/>
    <property type="molecule type" value="Genomic_DNA"/>
</dbReference>
<keyword evidence="7" id="KW-0677">Repeat</keyword>
<evidence type="ECO:0000256" key="1">
    <source>
        <dbReference type="ARBA" id="ARBA00004876"/>
    </source>
</evidence>
<dbReference type="InterPro" id="IPR053376">
    <property type="entry name" value="Serine_acetyltransferase"/>
</dbReference>
<evidence type="ECO:0000256" key="6">
    <source>
        <dbReference type="ARBA" id="ARBA00022679"/>
    </source>
</evidence>
<evidence type="ECO:0000256" key="8">
    <source>
        <dbReference type="ARBA" id="ARBA00023315"/>
    </source>
</evidence>
<gene>
    <name evidence="11" type="primary">cysE</name>
    <name evidence="11" type="ORF">pC5.7c_558</name>
    <name evidence="12" type="ORF">pC5.8a_102</name>
</gene>
<geneLocation type="plasmid" evidence="11">
    <name>pC5.7c</name>
</geneLocation>
<dbReference type="PROSITE" id="PS00101">
    <property type="entry name" value="HEXAPEP_TRANSFERASES"/>
    <property type="match status" value="1"/>
</dbReference>
<keyword evidence="5" id="KW-0028">Amino-acid biosynthesis</keyword>
<evidence type="ECO:0000259" key="10">
    <source>
        <dbReference type="SMART" id="SM00971"/>
    </source>
</evidence>
<evidence type="ECO:0000256" key="5">
    <source>
        <dbReference type="ARBA" id="ARBA00022605"/>
    </source>
</evidence>
<dbReference type="InterPro" id="IPR005881">
    <property type="entry name" value="Ser_O-AcTrfase"/>
</dbReference>
<dbReference type="EC" id="2.3.1.30" evidence="3"/>
<dbReference type="PANTHER" id="PTHR42811">
    <property type="entry name" value="SERINE ACETYLTRANSFERASE"/>
    <property type="match status" value="1"/>
</dbReference>
<organism evidence="11">
    <name type="scientific">Rhizobium rhizogenes</name>
    <name type="common">Agrobacterium rhizogenes</name>
    <dbReference type="NCBI Taxonomy" id="359"/>
    <lineage>
        <taxon>Bacteria</taxon>
        <taxon>Pseudomonadati</taxon>
        <taxon>Pseudomonadota</taxon>
        <taxon>Alphaproteobacteria</taxon>
        <taxon>Hyphomicrobiales</taxon>
        <taxon>Rhizobiaceae</taxon>
        <taxon>Rhizobium/Agrobacterium group</taxon>
        <taxon>Rhizobium</taxon>
    </lineage>
</organism>
<dbReference type="AlphaFoldDB" id="A0A7S4ZRK1"/>
<keyword evidence="6 11" id="KW-0808">Transferase</keyword>
<dbReference type="Gene3D" id="1.10.3130.10">
    <property type="entry name" value="serine acetyltransferase, domain 1"/>
    <property type="match status" value="1"/>
</dbReference>
<dbReference type="InterPro" id="IPR018357">
    <property type="entry name" value="Hexapep_transf_CS"/>
</dbReference>
<accession>A0A7S4ZRK1</accession>
<dbReference type="InterPro" id="IPR011004">
    <property type="entry name" value="Trimer_LpxA-like_sf"/>
</dbReference>
<comment type="similarity">
    <text evidence="2">Belongs to the transferase hexapeptide repeat family.</text>
</comment>
<comment type="catalytic activity">
    <reaction evidence="9">
        <text>L-serine + acetyl-CoA = O-acetyl-L-serine + CoA</text>
        <dbReference type="Rhea" id="RHEA:24560"/>
        <dbReference type="ChEBI" id="CHEBI:33384"/>
        <dbReference type="ChEBI" id="CHEBI:57287"/>
        <dbReference type="ChEBI" id="CHEBI:57288"/>
        <dbReference type="ChEBI" id="CHEBI:58340"/>
        <dbReference type="EC" id="2.3.1.30"/>
    </reaction>
</comment>
<dbReference type="UniPathway" id="UPA00136">
    <property type="reaction ID" value="UER00199"/>
</dbReference>
<comment type="pathway">
    <text evidence="1">Amino-acid biosynthesis; L-cysteine biosynthesis; L-cysteine from L-serine: step 1/2.</text>
</comment>
<proteinExistence type="inferred from homology"/>
<dbReference type="GO" id="GO:0006535">
    <property type="term" value="P:cysteine biosynthetic process from serine"/>
    <property type="evidence" value="ECO:0007669"/>
    <property type="project" value="InterPro"/>
</dbReference>
<protein>
    <recommendedName>
        <fullName evidence="4">Serine acetyltransferase</fullName>
        <ecNumber evidence="3">2.3.1.30</ecNumber>
    </recommendedName>
</protein>
<evidence type="ECO:0000256" key="9">
    <source>
        <dbReference type="ARBA" id="ARBA00049486"/>
    </source>
</evidence>
<dbReference type="EMBL" id="MK318971">
    <property type="protein sequence ID" value="QCL09594.1"/>
    <property type="molecule type" value="Genomic_DNA"/>
</dbReference>
<feature type="domain" description="Serine acetyltransferase N-terminal" evidence="10">
    <location>
        <begin position="29"/>
        <end position="132"/>
    </location>
</feature>
<evidence type="ECO:0000256" key="7">
    <source>
        <dbReference type="ARBA" id="ARBA00022737"/>
    </source>
</evidence>
<dbReference type="Gene3D" id="2.160.10.10">
    <property type="entry name" value="Hexapeptide repeat proteins"/>
    <property type="match status" value="1"/>
</dbReference>
<dbReference type="RefSeq" id="WP_201009181.1">
    <property type="nucleotide sequence ID" value="NZ_MK318969.1"/>
</dbReference>
<dbReference type="FunFam" id="2.160.10.10:FF:000002">
    <property type="entry name" value="Serine acetyltransferase"/>
    <property type="match status" value="1"/>
</dbReference>
<dbReference type="GO" id="GO:0009001">
    <property type="term" value="F:serine O-acetyltransferase activity"/>
    <property type="evidence" value="ECO:0007669"/>
    <property type="project" value="UniProtKB-EC"/>
</dbReference>
<name>A0A7S4ZRK1_RHIRH</name>
<dbReference type="Pfam" id="PF06426">
    <property type="entry name" value="SATase_N"/>
    <property type="match status" value="1"/>
</dbReference>
<evidence type="ECO:0000313" key="12">
    <source>
        <dbReference type="EMBL" id="QCL09594.1"/>
    </source>
</evidence>
<evidence type="ECO:0000256" key="3">
    <source>
        <dbReference type="ARBA" id="ARBA00013266"/>
    </source>
</evidence>
<sequence>MAPLKLSTIGLPHQGEYLLNTHIGIDSNWADIQRSAAIWAVAEPTLARTLHRTVLEVDSFRSALSIRLSSIFASDDLQFAALRDLVSTILVNHEEIEIAACADLVAIRANDPATKDLLTPFLFLKGFAALSLHRVAHQLWLDGRHPIASALQQRMSVTVGVDIHPGALFGKGILLDHATGIVVGETAVVGDDVTLFHNVTLGGTGKQRGDRHPKVGRGTFVGAGAKILGNVKIGDWARIGAGSIVLDDVPSFSLAVGVPARISPVAFDKDWPDARAFAAAQELDLVLAP</sequence>
<dbReference type="SUPFAM" id="SSF51161">
    <property type="entry name" value="Trimeric LpxA-like enzymes"/>
    <property type="match status" value="1"/>
</dbReference>
<dbReference type="Pfam" id="PF00132">
    <property type="entry name" value="Hexapep"/>
    <property type="match status" value="1"/>
</dbReference>
<keyword evidence="11" id="KW-0614">Plasmid</keyword>
<keyword evidence="8 11" id="KW-0012">Acyltransferase</keyword>
<dbReference type="InterPro" id="IPR045304">
    <property type="entry name" value="LbH_SAT"/>
</dbReference>
<dbReference type="InterPro" id="IPR042122">
    <property type="entry name" value="Ser_AcTrfase_N_sf"/>
</dbReference>
<evidence type="ECO:0000313" key="11">
    <source>
        <dbReference type="EMBL" id="QCL09425.1"/>
    </source>
</evidence>
<geneLocation type="plasmid" evidence="12">
    <name>pColt5.8a</name>
</geneLocation>
<dbReference type="InterPro" id="IPR010493">
    <property type="entry name" value="Ser_AcTrfase_N"/>
</dbReference>
<dbReference type="NCBIfam" id="TIGR01172">
    <property type="entry name" value="cysE"/>
    <property type="match status" value="1"/>
</dbReference>
<evidence type="ECO:0000256" key="2">
    <source>
        <dbReference type="ARBA" id="ARBA00007274"/>
    </source>
</evidence>
<dbReference type="InterPro" id="IPR001451">
    <property type="entry name" value="Hexapep"/>
</dbReference>
<dbReference type="CDD" id="cd03354">
    <property type="entry name" value="LbH_SAT"/>
    <property type="match status" value="1"/>
</dbReference>
<evidence type="ECO:0000256" key="4">
    <source>
        <dbReference type="ARBA" id="ARBA00018522"/>
    </source>
</evidence>
<dbReference type="SMART" id="SM00971">
    <property type="entry name" value="SATase_N"/>
    <property type="match status" value="1"/>
</dbReference>